<feature type="transmembrane region" description="Helical" evidence="9">
    <location>
        <begin position="58"/>
        <end position="80"/>
    </location>
</feature>
<evidence type="ECO:0000256" key="1">
    <source>
        <dbReference type="ARBA" id="ARBA00022670"/>
    </source>
</evidence>
<dbReference type="Proteomes" id="UP000069632">
    <property type="component" value="Unassembled WGS sequence"/>
</dbReference>
<feature type="active site" description="Proton donor" evidence="6">
    <location>
        <position position="346"/>
    </location>
</feature>
<proteinExistence type="inferred from homology"/>
<name>A0A128EJT1_9BACT</name>
<feature type="domain" description="CAAX prenyl protease 1 N-terminal" evidence="11">
    <location>
        <begin position="38"/>
        <end position="194"/>
    </location>
</feature>
<evidence type="ECO:0000256" key="5">
    <source>
        <dbReference type="ARBA" id="ARBA00023049"/>
    </source>
</evidence>
<dbReference type="OrthoDB" id="9781930at2"/>
<dbReference type="EC" id="3.4.24.-" evidence="12"/>
<protein>
    <submittedName>
        <fullName evidence="12">M48 family peptidase</fullName>
        <ecNumber evidence="12">3.4.24.-</ecNumber>
    </submittedName>
</protein>
<keyword evidence="9" id="KW-0812">Transmembrane</keyword>
<dbReference type="FunFam" id="3.30.2010.10:FF:000010">
    <property type="entry name" value="M48 family peptidase"/>
    <property type="match status" value="1"/>
</dbReference>
<keyword evidence="13" id="KW-1185">Reference proteome</keyword>
<dbReference type="CDD" id="cd07343">
    <property type="entry name" value="M48A_Zmpste24p_like"/>
    <property type="match status" value="1"/>
</dbReference>
<dbReference type="PANTHER" id="PTHR10120">
    <property type="entry name" value="CAAX PRENYL PROTEASE 1"/>
    <property type="match status" value="1"/>
</dbReference>
<feature type="transmembrane region" description="Helical" evidence="9">
    <location>
        <begin position="164"/>
        <end position="187"/>
    </location>
</feature>
<evidence type="ECO:0000256" key="6">
    <source>
        <dbReference type="PIRSR" id="PIRSR627057-1"/>
    </source>
</evidence>
<evidence type="ECO:0000256" key="7">
    <source>
        <dbReference type="PIRSR" id="PIRSR627057-2"/>
    </source>
</evidence>
<keyword evidence="1 8" id="KW-0645">Protease</keyword>
<reference evidence="12 13" key="1">
    <citation type="submission" date="2016-02" db="EMBL/GenBank/DDBJ databases">
        <authorList>
            <consortium name="Pathogen Informatics"/>
        </authorList>
    </citation>
    <scope>NUCLEOTIDE SEQUENCE [LARGE SCALE GENOMIC DNA]</scope>
    <source>
        <strain evidence="12 13">RC20</strain>
    </source>
</reference>
<feature type="active site" evidence="6">
    <location>
        <position position="268"/>
    </location>
</feature>
<sequence>MLLFLITLFLLYTTLKILLELVEIKFIKNEMKNEPVILEKEAFLEAGNIAVVNKKFDIISLIFEFFITVCWLSFGLKFLYNAFVTDGLIMQNLLFVMSYIVISAVLSLPFDIYAKFIKDKKFGFSTIDAKTFIKDLLKTFALTIVFGSLFVWLLLLCIDFLGEFWWFWAAVLSFVIILLINFIYPTIIAPLFNKMKKLENDDLSASIEDLMRKCGFKSSGIFSIDASKRDNRLNAYFGGLGATKRVVLFDTLIQKLTKDEILAVLGHELGHFKHKDIVKNIIFSAILIFVMFFIFGNLPNSVFEAVGVAKSGGSVIVLLMILSTFLSFIITPLQSFLSRANEFAADKFGADVKDNKDMISALKKLGEQNRAFPKSHKVYSAFYHSHPTLYERICELEKDGKNDSI</sequence>
<dbReference type="GO" id="GO:0071586">
    <property type="term" value="P:CAAX-box protein processing"/>
    <property type="evidence" value="ECO:0007669"/>
    <property type="project" value="InterPro"/>
</dbReference>
<dbReference type="Gene3D" id="3.30.2010.10">
    <property type="entry name" value="Metalloproteases ('zincins'), catalytic domain"/>
    <property type="match status" value="1"/>
</dbReference>
<comment type="cofactor">
    <cofactor evidence="7 8">
        <name>Zn(2+)</name>
        <dbReference type="ChEBI" id="CHEBI:29105"/>
    </cofactor>
    <text evidence="7 8">Binds 1 zinc ion per subunit.</text>
</comment>
<dbReference type="SUPFAM" id="SSF103473">
    <property type="entry name" value="MFS general substrate transporter"/>
    <property type="match status" value="1"/>
</dbReference>
<dbReference type="GO" id="GO:0046872">
    <property type="term" value="F:metal ion binding"/>
    <property type="evidence" value="ECO:0007669"/>
    <property type="project" value="UniProtKB-KW"/>
</dbReference>
<feature type="binding site" evidence="7">
    <location>
        <position position="342"/>
    </location>
    <ligand>
        <name>Zn(2+)</name>
        <dbReference type="ChEBI" id="CHEBI:29105"/>
        <note>catalytic</note>
    </ligand>
</feature>
<feature type="binding site" evidence="7">
    <location>
        <position position="271"/>
    </location>
    <ligand>
        <name>Zn(2+)</name>
        <dbReference type="ChEBI" id="CHEBI:29105"/>
        <note>catalytic</note>
    </ligand>
</feature>
<gene>
    <name evidence="12" type="primary">htpX</name>
    <name evidence="12" type="ORF">ERS672216_01761</name>
</gene>
<evidence type="ECO:0000259" key="11">
    <source>
        <dbReference type="Pfam" id="PF16491"/>
    </source>
</evidence>
<comment type="similarity">
    <text evidence="8">Belongs to the peptidase M48 family.</text>
</comment>
<evidence type="ECO:0000259" key="10">
    <source>
        <dbReference type="Pfam" id="PF01435"/>
    </source>
</evidence>
<dbReference type="InterPro" id="IPR036259">
    <property type="entry name" value="MFS_trans_sf"/>
</dbReference>
<accession>A0A128EJT1</accession>
<feature type="domain" description="Peptidase M48" evidence="10">
    <location>
        <begin position="198"/>
        <end position="398"/>
    </location>
</feature>
<feature type="transmembrane region" description="Helical" evidence="9">
    <location>
        <begin position="277"/>
        <end position="295"/>
    </location>
</feature>
<keyword evidence="9" id="KW-0472">Membrane</keyword>
<dbReference type="RefSeq" id="WP_075540536.1">
    <property type="nucleotide sequence ID" value="NZ_CP053844.1"/>
</dbReference>
<feature type="transmembrane region" description="Helical" evidence="9">
    <location>
        <begin position="92"/>
        <end position="114"/>
    </location>
</feature>
<evidence type="ECO:0000256" key="3">
    <source>
        <dbReference type="ARBA" id="ARBA00022801"/>
    </source>
</evidence>
<feature type="transmembrane region" description="Helical" evidence="9">
    <location>
        <begin position="135"/>
        <end position="158"/>
    </location>
</feature>
<keyword evidence="3 8" id="KW-0378">Hydrolase</keyword>
<keyword evidence="9" id="KW-1133">Transmembrane helix</keyword>
<dbReference type="InterPro" id="IPR032456">
    <property type="entry name" value="Peptidase_M48_N"/>
</dbReference>
<dbReference type="Pfam" id="PF16491">
    <property type="entry name" value="Peptidase_M48_N"/>
    <property type="match status" value="1"/>
</dbReference>
<feature type="transmembrane region" description="Helical" evidence="9">
    <location>
        <begin position="6"/>
        <end position="22"/>
    </location>
</feature>
<dbReference type="EMBL" id="FIZP01000014">
    <property type="protein sequence ID" value="CZE49124.1"/>
    <property type="molecule type" value="Genomic_DNA"/>
</dbReference>
<evidence type="ECO:0000256" key="2">
    <source>
        <dbReference type="ARBA" id="ARBA00022723"/>
    </source>
</evidence>
<dbReference type="GO" id="GO:0004222">
    <property type="term" value="F:metalloendopeptidase activity"/>
    <property type="evidence" value="ECO:0007669"/>
    <property type="project" value="InterPro"/>
</dbReference>
<keyword evidence="2 7" id="KW-0479">Metal-binding</keyword>
<feature type="binding site" evidence="7">
    <location>
        <position position="267"/>
    </location>
    <ligand>
        <name>Zn(2+)</name>
        <dbReference type="ChEBI" id="CHEBI:29105"/>
        <note>catalytic</note>
    </ligand>
</feature>
<organism evidence="12 13">
    <name type="scientific">Campylobacter geochelonis</name>
    <dbReference type="NCBI Taxonomy" id="1780362"/>
    <lineage>
        <taxon>Bacteria</taxon>
        <taxon>Pseudomonadati</taxon>
        <taxon>Campylobacterota</taxon>
        <taxon>Epsilonproteobacteria</taxon>
        <taxon>Campylobacterales</taxon>
        <taxon>Campylobacteraceae</taxon>
        <taxon>Campylobacter</taxon>
    </lineage>
</organism>
<evidence type="ECO:0000313" key="12">
    <source>
        <dbReference type="EMBL" id="CZE49124.1"/>
    </source>
</evidence>
<keyword evidence="4 7" id="KW-0862">Zinc</keyword>
<evidence type="ECO:0000256" key="9">
    <source>
        <dbReference type="SAM" id="Phobius"/>
    </source>
</evidence>
<dbReference type="InterPro" id="IPR001915">
    <property type="entry name" value="Peptidase_M48"/>
</dbReference>
<evidence type="ECO:0000256" key="8">
    <source>
        <dbReference type="RuleBase" id="RU003983"/>
    </source>
</evidence>
<keyword evidence="5 8" id="KW-0482">Metalloprotease</keyword>
<evidence type="ECO:0000256" key="4">
    <source>
        <dbReference type="ARBA" id="ARBA00022833"/>
    </source>
</evidence>
<dbReference type="AlphaFoldDB" id="A0A128EJT1"/>
<evidence type="ECO:0000313" key="13">
    <source>
        <dbReference type="Proteomes" id="UP000069632"/>
    </source>
</evidence>
<dbReference type="Pfam" id="PF01435">
    <property type="entry name" value="Peptidase_M48"/>
    <property type="match status" value="1"/>
</dbReference>
<feature type="transmembrane region" description="Helical" evidence="9">
    <location>
        <begin position="315"/>
        <end position="337"/>
    </location>
</feature>
<dbReference type="InterPro" id="IPR027057">
    <property type="entry name" value="CAXX_Prtase_1"/>
</dbReference>